<proteinExistence type="predicted"/>
<keyword evidence="1" id="KW-0812">Transmembrane</keyword>
<evidence type="ECO:0000313" key="2">
    <source>
        <dbReference type="EMBL" id="RJY09575.1"/>
    </source>
</evidence>
<sequence>MDPLSVALGGHRLTIPQSDWRRASALIAEAGVAGAEVAYEGGRQAILRFLAVCYGPLIFFGIPAAIAGIVPASALALIPASAITTPVDPRGRNDYFLAPGQELDLD</sequence>
<keyword evidence="3" id="KW-1185">Reference proteome</keyword>
<protein>
    <submittedName>
        <fullName evidence="2">Uncharacterized protein</fullName>
    </submittedName>
</protein>
<dbReference type="AlphaFoldDB" id="A0A419RUW6"/>
<feature type="transmembrane region" description="Helical" evidence="1">
    <location>
        <begin position="57"/>
        <end position="83"/>
    </location>
</feature>
<keyword evidence="1" id="KW-1133">Transmembrane helix</keyword>
<name>A0A419RUW6_9SPHN</name>
<gene>
    <name evidence="2" type="ORF">D6201_09575</name>
</gene>
<organism evidence="2 3">
    <name type="scientific">Aurantiacibacter aquimixticola</name>
    <dbReference type="NCBI Taxonomy" id="1958945"/>
    <lineage>
        <taxon>Bacteria</taxon>
        <taxon>Pseudomonadati</taxon>
        <taxon>Pseudomonadota</taxon>
        <taxon>Alphaproteobacteria</taxon>
        <taxon>Sphingomonadales</taxon>
        <taxon>Erythrobacteraceae</taxon>
        <taxon>Aurantiacibacter</taxon>
    </lineage>
</organism>
<evidence type="ECO:0000313" key="3">
    <source>
        <dbReference type="Proteomes" id="UP000285232"/>
    </source>
</evidence>
<comment type="caution">
    <text evidence="2">The sequence shown here is derived from an EMBL/GenBank/DDBJ whole genome shotgun (WGS) entry which is preliminary data.</text>
</comment>
<reference evidence="2 3" key="1">
    <citation type="journal article" date="2017" name="Int. J. Syst. Evol. Microbiol.">
        <title>Erythrobacter aquimixticola sp. nov., isolated from the junction between the ocean and a freshwater spring.</title>
        <authorList>
            <person name="Park S."/>
            <person name="Jung Y.T."/>
            <person name="Choi S.J."/>
            <person name="Yoon J.H."/>
        </authorList>
    </citation>
    <scope>NUCLEOTIDE SEQUENCE [LARGE SCALE GENOMIC DNA]</scope>
    <source>
        <strain evidence="2 3">JSSK-14</strain>
    </source>
</reference>
<evidence type="ECO:0000256" key="1">
    <source>
        <dbReference type="SAM" id="Phobius"/>
    </source>
</evidence>
<dbReference type="EMBL" id="RAHX01000001">
    <property type="protein sequence ID" value="RJY09575.1"/>
    <property type="molecule type" value="Genomic_DNA"/>
</dbReference>
<keyword evidence="1" id="KW-0472">Membrane</keyword>
<accession>A0A419RUW6</accession>
<dbReference type="Proteomes" id="UP000285232">
    <property type="component" value="Unassembled WGS sequence"/>
</dbReference>